<dbReference type="Gene3D" id="3.40.630.30">
    <property type="match status" value="1"/>
</dbReference>
<organism evidence="2 3">
    <name type="scientific">Candidatus Egerieimonas intestinavium</name>
    <dbReference type="NCBI Taxonomy" id="2840777"/>
    <lineage>
        <taxon>Bacteria</taxon>
        <taxon>Bacillati</taxon>
        <taxon>Bacillota</taxon>
        <taxon>Clostridia</taxon>
        <taxon>Lachnospirales</taxon>
        <taxon>Lachnospiraceae</taxon>
        <taxon>Lachnospiraceae incertae sedis</taxon>
        <taxon>Candidatus Egerieimonas</taxon>
    </lineage>
</organism>
<reference evidence="2" key="2">
    <citation type="journal article" date="2021" name="PeerJ">
        <title>Extensive microbial diversity within the chicken gut microbiome revealed by metagenomics and culture.</title>
        <authorList>
            <person name="Gilroy R."/>
            <person name="Ravi A."/>
            <person name="Getino M."/>
            <person name="Pursley I."/>
            <person name="Horton D.L."/>
            <person name="Alikhan N.F."/>
            <person name="Baker D."/>
            <person name="Gharbi K."/>
            <person name="Hall N."/>
            <person name="Watson M."/>
            <person name="Adriaenssens E.M."/>
            <person name="Foster-Nyarko E."/>
            <person name="Jarju S."/>
            <person name="Secka A."/>
            <person name="Antonio M."/>
            <person name="Oren A."/>
            <person name="Chaudhuri R.R."/>
            <person name="La Ragione R."/>
            <person name="Hildebrand F."/>
            <person name="Pallen M.J."/>
        </authorList>
    </citation>
    <scope>NUCLEOTIDE SEQUENCE</scope>
    <source>
        <strain evidence="2">ChiSxjej1B13-7041</strain>
    </source>
</reference>
<dbReference type="Proteomes" id="UP000886841">
    <property type="component" value="Unassembled WGS sequence"/>
</dbReference>
<name>A0A9D1EHR1_9FIRM</name>
<dbReference type="PROSITE" id="PS51186">
    <property type="entry name" value="GNAT"/>
    <property type="match status" value="1"/>
</dbReference>
<evidence type="ECO:0000313" key="2">
    <source>
        <dbReference type="EMBL" id="HIR92041.1"/>
    </source>
</evidence>
<reference evidence="2" key="1">
    <citation type="submission" date="2020-10" db="EMBL/GenBank/DDBJ databases">
        <authorList>
            <person name="Gilroy R."/>
        </authorList>
    </citation>
    <scope>NUCLEOTIDE SEQUENCE</scope>
    <source>
        <strain evidence="2">ChiSxjej1B13-7041</strain>
    </source>
</reference>
<dbReference type="InterPro" id="IPR000182">
    <property type="entry name" value="GNAT_dom"/>
</dbReference>
<sequence>MRIEQAVREQLPEIMEIYSKARSFMAENGNPSQWGGGYPSRELLEGDLERGQLYVCLEEEQLAAVFVFFVGEEPNYREIRDGQWKNDRIYGTLHRIASSGICRGAATFCVRWCQEQCRLRGADMRGDTHEDNLPMQRVLEKNGFQRCGTIFVEDGSPRIAYQYCTGE</sequence>
<dbReference type="AlphaFoldDB" id="A0A9D1EHR1"/>
<dbReference type="GO" id="GO:0016747">
    <property type="term" value="F:acyltransferase activity, transferring groups other than amino-acyl groups"/>
    <property type="evidence" value="ECO:0007669"/>
    <property type="project" value="InterPro"/>
</dbReference>
<evidence type="ECO:0000259" key="1">
    <source>
        <dbReference type="PROSITE" id="PS51186"/>
    </source>
</evidence>
<dbReference type="InterPro" id="IPR016181">
    <property type="entry name" value="Acyl_CoA_acyltransferase"/>
</dbReference>
<protein>
    <submittedName>
        <fullName evidence="2">GNAT family N-acetyltransferase</fullName>
    </submittedName>
</protein>
<feature type="domain" description="N-acetyltransferase" evidence="1">
    <location>
        <begin position="1"/>
        <end position="165"/>
    </location>
</feature>
<proteinExistence type="predicted"/>
<evidence type="ECO:0000313" key="3">
    <source>
        <dbReference type="Proteomes" id="UP000886841"/>
    </source>
</evidence>
<gene>
    <name evidence="2" type="ORF">IAB98_01295</name>
</gene>
<dbReference type="SUPFAM" id="SSF55729">
    <property type="entry name" value="Acyl-CoA N-acyltransferases (Nat)"/>
    <property type="match status" value="1"/>
</dbReference>
<accession>A0A9D1EHR1</accession>
<comment type="caution">
    <text evidence="2">The sequence shown here is derived from an EMBL/GenBank/DDBJ whole genome shotgun (WGS) entry which is preliminary data.</text>
</comment>
<dbReference type="EMBL" id="DVHU01000011">
    <property type="protein sequence ID" value="HIR92041.1"/>
    <property type="molecule type" value="Genomic_DNA"/>
</dbReference>